<comment type="caution">
    <text evidence="3">The sequence shown here is derived from an EMBL/GenBank/DDBJ whole genome shotgun (WGS) entry which is preliminary data.</text>
</comment>
<name>A0AAV5I9T6_9ROSI</name>
<gene>
    <name evidence="3" type="ORF">SLEP1_g7570</name>
</gene>
<feature type="transmembrane region" description="Helical" evidence="2">
    <location>
        <begin position="12"/>
        <end position="31"/>
    </location>
</feature>
<dbReference type="AlphaFoldDB" id="A0AAV5I9T6"/>
<sequence length="54" mass="5944">MPEVSGSFLTYLAGGLLIFTVFYNILFYTVIKPGIDGQESPPMTNETESEAILQ</sequence>
<evidence type="ECO:0000313" key="4">
    <source>
        <dbReference type="Proteomes" id="UP001054252"/>
    </source>
</evidence>
<dbReference type="PANTHER" id="PTHR37716:SF1">
    <property type="entry name" value="OS07G0568900 PROTEIN"/>
    <property type="match status" value="1"/>
</dbReference>
<evidence type="ECO:0000256" key="1">
    <source>
        <dbReference type="SAM" id="MobiDB-lite"/>
    </source>
</evidence>
<reference evidence="3 4" key="1">
    <citation type="journal article" date="2021" name="Commun. Biol.">
        <title>The genome of Shorea leprosula (Dipterocarpaceae) highlights the ecological relevance of drought in aseasonal tropical rainforests.</title>
        <authorList>
            <person name="Ng K.K.S."/>
            <person name="Kobayashi M.J."/>
            <person name="Fawcett J.A."/>
            <person name="Hatakeyama M."/>
            <person name="Paape T."/>
            <person name="Ng C.H."/>
            <person name="Ang C.C."/>
            <person name="Tnah L.H."/>
            <person name="Lee C.T."/>
            <person name="Nishiyama T."/>
            <person name="Sese J."/>
            <person name="O'Brien M.J."/>
            <person name="Copetti D."/>
            <person name="Mohd Noor M.I."/>
            <person name="Ong R.C."/>
            <person name="Putra M."/>
            <person name="Sireger I.Z."/>
            <person name="Indrioko S."/>
            <person name="Kosugi Y."/>
            <person name="Izuno A."/>
            <person name="Isagi Y."/>
            <person name="Lee S.L."/>
            <person name="Shimizu K.K."/>
        </authorList>
    </citation>
    <scope>NUCLEOTIDE SEQUENCE [LARGE SCALE GENOMIC DNA]</scope>
    <source>
        <strain evidence="3">214</strain>
    </source>
</reference>
<keyword evidence="2" id="KW-1133">Transmembrane helix</keyword>
<dbReference type="Proteomes" id="UP001054252">
    <property type="component" value="Unassembled WGS sequence"/>
</dbReference>
<protein>
    <submittedName>
        <fullName evidence="3">Uncharacterized protein</fullName>
    </submittedName>
</protein>
<evidence type="ECO:0000313" key="3">
    <source>
        <dbReference type="EMBL" id="GKU94030.1"/>
    </source>
</evidence>
<evidence type="ECO:0000256" key="2">
    <source>
        <dbReference type="SAM" id="Phobius"/>
    </source>
</evidence>
<proteinExistence type="predicted"/>
<dbReference type="GO" id="GO:0009535">
    <property type="term" value="C:chloroplast thylakoid membrane"/>
    <property type="evidence" value="ECO:0007669"/>
    <property type="project" value="TreeGrafter"/>
</dbReference>
<keyword evidence="2" id="KW-0472">Membrane</keyword>
<keyword evidence="4" id="KW-1185">Reference proteome</keyword>
<keyword evidence="2" id="KW-0812">Transmembrane</keyword>
<dbReference type="PANTHER" id="PTHR37716">
    <property type="entry name" value="OS07G0568900 PROTEIN"/>
    <property type="match status" value="1"/>
</dbReference>
<feature type="region of interest" description="Disordered" evidence="1">
    <location>
        <begin position="35"/>
        <end position="54"/>
    </location>
</feature>
<accession>A0AAV5I9T6</accession>
<organism evidence="3 4">
    <name type="scientific">Rubroshorea leprosula</name>
    <dbReference type="NCBI Taxonomy" id="152421"/>
    <lineage>
        <taxon>Eukaryota</taxon>
        <taxon>Viridiplantae</taxon>
        <taxon>Streptophyta</taxon>
        <taxon>Embryophyta</taxon>
        <taxon>Tracheophyta</taxon>
        <taxon>Spermatophyta</taxon>
        <taxon>Magnoliopsida</taxon>
        <taxon>eudicotyledons</taxon>
        <taxon>Gunneridae</taxon>
        <taxon>Pentapetalae</taxon>
        <taxon>rosids</taxon>
        <taxon>malvids</taxon>
        <taxon>Malvales</taxon>
        <taxon>Dipterocarpaceae</taxon>
        <taxon>Rubroshorea</taxon>
    </lineage>
</organism>
<dbReference type="EMBL" id="BPVZ01000007">
    <property type="protein sequence ID" value="GKU94030.1"/>
    <property type="molecule type" value="Genomic_DNA"/>
</dbReference>